<dbReference type="Proteomes" id="UP001194696">
    <property type="component" value="Unassembled WGS sequence"/>
</dbReference>
<evidence type="ECO:0000259" key="3">
    <source>
        <dbReference type="Pfam" id="PF23658"/>
    </source>
</evidence>
<dbReference type="PANTHER" id="PTHR37049">
    <property type="entry name" value="PEPTIDASE S41 FAMILY PROTEIN"/>
    <property type="match status" value="1"/>
</dbReference>
<sequence length="674" mass="73780">MVLLRSFILSASVAALTVFSNAAPTPSSSVSIEPTPTADREPTPTVTTEPVSEPHPGHPATPIAANACGTLAHTNSEELKYKHVVDCYNSIPFDSAQAATTLATVLTIFKDYYVFTDSALARTAPAPFVNAPQDIVGELEKIGRSKYTSDYKFHNDILAAVTELGDGHAAYSISCYESYIFAQNLTLYIPVVNGEQSVRVYSDEAKRGYDDCIVETINGEGALSYLRTYARDNFGMSHDTNARLNFMLASQDYDTVSGNYIGSPGMFSQRSTVPEGPHLDYKLKCSDSDDPIELREEWRILPQIDTAFTDSSSYVKNVCIAPLVTVEPPAEGGLLRRRNEPVHRITKRAEPGTVPAPTGPQFPGADVLVAGNATVFYHLKSHPDTGVMVCHTFLPSDPEAEKDVILAGLVAFHDQNVTNIIVDFQGNTGGSVDLSAFLVQMLFPNKDPLDAAFPADMRVTKALQELSKLSFNASGISYFNARDFVNLSNGSAVYENNDLFDKPITQTRNGRSSLWTEKTTLNFPPVAEKYMTAAASFPWTAKAENIRILTDGRCGSACGMASYFWTALHDVAAYAIGGTHGEDLSMFSFAGASVLKMAELQGFYKIANLTSPMSDVPYKNSITFSWLQMYGKGRTTPLEYDAELYRPKFRLDFTPENARSREVMWNDVAAAAWK</sequence>
<organism evidence="4 5">
    <name type="scientific">Linnemannia gamsii</name>
    <dbReference type="NCBI Taxonomy" id="64522"/>
    <lineage>
        <taxon>Eukaryota</taxon>
        <taxon>Fungi</taxon>
        <taxon>Fungi incertae sedis</taxon>
        <taxon>Mucoromycota</taxon>
        <taxon>Mortierellomycotina</taxon>
        <taxon>Mortierellomycetes</taxon>
        <taxon>Mortierellales</taxon>
        <taxon>Mortierellaceae</taxon>
        <taxon>Linnemannia</taxon>
    </lineage>
</organism>
<dbReference type="EMBL" id="JAAAIM010001379">
    <property type="protein sequence ID" value="KAG0279077.1"/>
    <property type="molecule type" value="Genomic_DNA"/>
</dbReference>
<evidence type="ECO:0000256" key="1">
    <source>
        <dbReference type="SAM" id="MobiDB-lite"/>
    </source>
</evidence>
<keyword evidence="5" id="KW-1185">Reference proteome</keyword>
<proteinExistence type="predicted"/>
<dbReference type="PANTHER" id="PTHR37049:SF4">
    <property type="entry name" value="RHODANESE DOMAIN-CONTAINING PROTEIN"/>
    <property type="match status" value="1"/>
</dbReference>
<feature type="region of interest" description="Disordered" evidence="1">
    <location>
        <begin position="23"/>
        <end position="57"/>
    </location>
</feature>
<name>A0ABQ7JL64_9FUNG</name>
<evidence type="ECO:0000256" key="2">
    <source>
        <dbReference type="SAM" id="SignalP"/>
    </source>
</evidence>
<dbReference type="InterPro" id="IPR052766">
    <property type="entry name" value="S41A_metabolite_peptidase"/>
</dbReference>
<keyword evidence="2" id="KW-0732">Signal</keyword>
<feature type="domain" description="CPAF-like PDZ" evidence="3">
    <location>
        <begin position="198"/>
        <end position="283"/>
    </location>
</feature>
<evidence type="ECO:0000313" key="5">
    <source>
        <dbReference type="Proteomes" id="UP001194696"/>
    </source>
</evidence>
<dbReference type="Gene3D" id="3.90.226.10">
    <property type="entry name" value="2-enoyl-CoA Hydratase, Chain A, domain 1"/>
    <property type="match status" value="1"/>
</dbReference>
<gene>
    <name evidence="4" type="ORF">BGZ96_002075</name>
</gene>
<feature type="chain" id="PRO_5046497598" description="CPAF-like PDZ domain-containing protein" evidence="2">
    <location>
        <begin position="23"/>
        <end position="674"/>
    </location>
</feature>
<dbReference type="InterPro" id="IPR056186">
    <property type="entry name" value="PDZ_CPAF-rel"/>
</dbReference>
<protein>
    <recommendedName>
        <fullName evidence="3">CPAF-like PDZ domain-containing protein</fullName>
    </recommendedName>
</protein>
<dbReference type="InterPro" id="IPR029045">
    <property type="entry name" value="ClpP/crotonase-like_dom_sf"/>
</dbReference>
<feature type="compositionally biased region" description="Polar residues" evidence="1">
    <location>
        <begin position="23"/>
        <end position="34"/>
    </location>
</feature>
<dbReference type="SUPFAM" id="SSF52096">
    <property type="entry name" value="ClpP/crotonase"/>
    <property type="match status" value="1"/>
</dbReference>
<accession>A0ABQ7JL64</accession>
<reference evidence="4 5" key="1">
    <citation type="journal article" date="2020" name="Fungal Divers.">
        <title>Resolving the Mortierellaceae phylogeny through synthesis of multi-gene phylogenetics and phylogenomics.</title>
        <authorList>
            <person name="Vandepol N."/>
            <person name="Liber J."/>
            <person name="Desiro A."/>
            <person name="Na H."/>
            <person name="Kennedy M."/>
            <person name="Barry K."/>
            <person name="Grigoriev I.V."/>
            <person name="Miller A.N."/>
            <person name="O'Donnell K."/>
            <person name="Stajich J.E."/>
            <person name="Bonito G."/>
        </authorList>
    </citation>
    <scope>NUCLEOTIDE SEQUENCE [LARGE SCALE GENOMIC DNA]</scope>
    <source>
        <strain evidence="4 5">AD045</strain>
    </source>
</reference>
<dbReference type="Pfam" id="PF23658">
    <property type="entry name" value="PDZ_CPAF_rel"/>
    <property type="match status" value="1"/>
</dbReference>
<feature type="signal peptide" evidence="2">
    <location>
        <begin position="1"/>
        <end position="22"/>
    </location>
</feature>
<comment type="caution">
    <text evidence="4">The sequence shown here is derived from an EMBL/GenBank/DDBJ whole genome shotgun (WGS) entry which is preliminary data.</text>
</comment>
<evidence type="ECO:0000313" key="4">
    <source>
        <dbReference type="EMBL" id="KAG0279077.1"/>
    </source>
</evidence>